<feature type="transmembrane region" description="Helical" evidence="5">
    <location>
        <begin position="28"/>
        <end position="50"/>
    </location>
</feature>
<keyword evidence="8" id="KW-1185">Reference proteome</keyword>
<gene>
    <name evidence="7" type="ORF">L0665_07865</name>
</gene>
<evidence type="ECO:0000256" key="5">
    <source>
        <dbReference type="SAM" id="Phobius"/>
    </source>
</evidence>
<reference evidence="7" key="1">
    <citation type="submission" date="2022-01" db="EMBL/GenBank/DDBJ databases">
        <title>Draft genome of Methanogenium marinum DSM 15558.</title>
        <authorList>
            <person name="Chen S.-C."/>
            <person name="You Y.-T."/>
        </authorList>
    </citation>
    <scope>NUCLEOTIDE SEQUENCE</scope>
    <source>
        <strain evidence="7">DSM 15558</strain>
    </source>
</reference>
<evidence type="ECO:0000256" key="1">
    <source>
        <dbReference type="ARBA" id="ARBA00004370"/>
    </source>
</evidence>
<dbReference type="Gene3D" id="1.10.287.1260">
    <property type="match status" value="1"/>
</dbReference>
<dbReference type="InterPro" id="IPR006685">
    <property type="entry name" value="MscS_channel_2nd"/>
</dbReference>
<keyword evidence="2 5" id="KW-0812">Transmembrane</keyword>
<name>A0A9Q4KTL0_9EURY</name>
<feature type="transmembrane region" description="Helical" evidence="5">
    <location>
        <begin position="95"/>
        <end position="114"/>
    </location>
</feature>
<dbReference type="SUPFAM" id="SSF50182">
    <property type="entry name" value="Sm-like ribonucleoproteins"/>
    <property type="match status" value="1"/>
</dbReference>
<sequence length="314" mass="36048">MLRNYIIPIVLFSSSALFWFLNDYYQEQIYFNLFLSFLITGIIFICYGIITGRIAKTLIKDRKTQITFNKGILVISFILFLFLIIQIWVKNTESLVISYGIIAAGIAIALQDLFRNFVGGIIITLTSVYKIGDRVEVEGSFGDIMDIGIMNTTMMEIKGWIDAEQPTGRLIIMPNSIVISGMIYNYTKDHNFIWDEIRIPLTYDSDWKSAISNIMQIVKTETGEMTLQAEAEVERLGEKYYLPKKVTDPAIYVKLTDNWVELGIRYVTDSKSRRIHNDKLNREILENIAASDTYHIASETMDITGKHTVEVIRN</sequence>
<dbReference type="Pfam" id="PF00924">
    <property type="entry name" value="MS_channel_2nd"/>
    <property type="match status" value="1"/>
</dbReference>
<dbReference type="GO" id="GO:0055085">
    <property type="term" value="P:transmembrane transport"/>
    <property type="evidence" value="ECO:0007669"/>
    <property type="project" value="InterPro"/>
</dbReference>
<dbReference type="PANTHER" id="PTHR30566:SF5">
    <property type="entry name" value="MECHANOSENSITIVE ION CHANNEL PROTEIN 1, MITOCHONDRIAL-RELATED"/>
    <property type="match status" value="1"/>
</dbReference>
<dbReference type="PANTHER" id="PTHR30566">
    <property type="entry name" value="YNAI-RELATED MECHANOSENSITIVE ION CHANNEL"/>
    <property type="match status" value="1"/>
</dbReference>
<keyword evidence="3 5" id="KW-1133">Transmembrane helix</keyword>
<evidence type="ECO:0000259" key="6">
    <source>
        <dbReference type="Pfam" id="PF00924"/>
    </source>
</evidence>
<protein>
    <submittedName>
        <fullName evidence="7">Mechanosensitive ion channel family protein</fullName>
    </submittedName>
</protein>
<dbReference type="AlphaFoldDB" id="A0A9Q4KTL0"/>
<dbReference type="EMBL" id="JAKELO010000002">
    <property type="protein sequence ID" value="MDE4908521.1"/>
    <property type="molecule type" value="Genomic_DNA"/>
</dbReference>
<dbReference type="RefSeq" id="WP_274925147.1">
    <property type="nucleotide sequence ID" value="NZ_JAKELO010000002.1"/>
</dbReference>
<comment type="caution">
    <text evidence="7">The sequence shown here is derived from an EMBL/GenBank/DDBJ whole genome shotgun (WGS) entry which is preliminary data.</text>
</comment>
<keyword evidence="4 5" id="KW-0472">Membrane</keyword>
<evidence type="ECO:0000256" key="4">
    <source>
        <dbReference type="ARBA" id="ARBA00023136"/>
    </source>
</evidence>
<proteinExistence type="predicted"/>
<accession>A0A9Q4KTL0</accession>
<evidence type="ECO:0000313" key="8">
    <source>
        <dbReference type="Proteomes" id="UP001143747"/>
    </source>
</evidence>
<organism evidence="7 8">
    <name type="scientific">Methanogenium marinum</name>
    <dbReference type="NCBI Taxonomy" id="348610"/>
    <lineage>
        <taxon>Archaea</taxon>
        <taxon>Methanobacteriati</taxon>
        <taxon>Methanobacteriota</taxon>
        <taxon>Stenosarchaea group</taxon>
        <taxon>Methanomicrobia</taxon>
        <taxon>Methanomicrobiales</taxon>
        <taxon>Methanomicrobiaceae</taxon>
        <taxon>Methanogenium</taxon>
    </lineage>
</organism>
<evidence type="ECO:0000256" key="2">
    <source>
        <dbReference type="ARBA" id="ARBA00022692"/>
    </source>
</evidence>
<comment type="subcellular location">
    <subcellularLocation>
        <location evidence="1">Membrane</location>
    </subcellularLocation>
</comment>
<dbReference type="Proteomes" id="UP001143747">
    <property type="component" value="Unassembled WGS sequence"/>
</dbReference>
<feature type="domain" description="Mechanosensitive ion channel MscS" evidence="6">
    <location>
        <begin position="112"/>
        <end position="188"/>
    </location>
</feature>
<evidence type="ECO:0000313" key="7">
    <source>
        <dbReference type="EMBL" id="MDE4908521.1"/>
    </source>
</evidence>
<evidence type="ECO:0000256" key="3">
    <source>
        <dbReference type="ARBA" id="ARBA00022989"/>
    </source>
</evidence>
<dbReference type="GO" id="GO:0016020">
    <property type="term" value="C:membrane"/>
    <property type="evidence" value="ECO:0007669"/>
    <property type="project" value="UniProtKB-SubCell"/>
</dbReference>
<feature type="transmembrane region" description="Helical" evidence="5">
    <location>
        <begin position="71"/>
        <end position="89"/>
    </location>
</feature>
<dbReference type="InterPro" id="IPR010920">
    <property type="entry name" value="LSM_dom_sf"/>
</dbReference>
<feature type="transmembrane region" description="Helical" evidence="5">
    <location>
        <begin position="5"/>
        <end position="22"/>
    </location>
</feature>
<dbReference type="Gene3D" id="2.30.30.60">
    <property type="match status" value="1"/>
</dbReference>
<dbReference type="InterPro" id="IPR023408">
    <property type="entry name" value="MscS_beta-dom_sf"/>
</dbReference>